<evidence type="ECO:0000313" key="2">
    <source>
        <dbReference type="EMBL" id="MBS3182377.1"/>
    </source>
</evidence>
<comment type="caution">
    <text evidence="2">The sequence shown here is derived from an EMBL/GenBank/DDBJ whole genome shotgun (WGS) entry which is preliminary data.</text>
</comment>
<name>A0ABS5M5A7_9MICO</name>
<dbReference type="EMBL" id="JAFEVO010000001">
    <property type="protein sequence ID" value="MBS3182377.1"/>
    <property type="molecule type" value="Genomic_DNA"/>
</dbReference>
<accession>A0ABS5M5A7</accession>
<organism evidence="2 3">
    <name type="scientific">Leucobacter manosquensis</name>
    <dbReference type="NCBI Taxonomy" id="2810611"/>
    <lineage>
        <taxon>Bacteria</taxon>
        <taxon>Bacillati</taxon>
        <taxon>Actinomycetota</taxon>
        <taxon>Actinomycetes</taxon>
        <taxon>Micrococcales</taxon>
        <taxon>Microbacteriaceae</taxon>
        <taxon>Leucobacter</taxon>
    </lineage>
</organism>
<feature type="signal peptide" evidence="1">
    <location>
        <begin position="1"/>
        <end position="26"/>
    </location>
</feature>
<protein>
    <submittedName>
        <fullName evidence="2">Uncharacterized protein</fullName>
    </submittedName>
</protein>
<keyword evidence="1" id="KW-0732">Signal</keyword>
<dbReference type="Proteomes" id="UP000811492">
    <property type="component" value="Unassembled WGS sequence"/>
</dbReference>
<reference evidence="2 3" key="1">
    <citation type="submission" date="2021-02" db="EMBL/GenBank/DDBJ databases">
        <title>Draft genome and description of Leucobacter sp nov strain Marseille-Q4368.</title>
        <authorList>
            <person name="Boxberger M."/>
            <person name="La Scola B."/>
        </authorList>
    </citation>
    <scope>NUCLEOTIDE SEQUENCE [LARGE SCALE GENOMIC DNA]</scope>
    <source>
        <strain evidence="2 3">Marseille-Q4368</strain>
    </source>
</reference>
<gene>
    <name evidence="2" type="ORF">JSQ98_09260</name>
</gene>
<proteinExistence type="predicted"/>
<evidence type="ECO:0000256" key="1">
    <source>
        <dbReference type="SAM" id="SignalP"/>
    </source>
</evidence>
<feature type="chain" id="PRO_5047408770" evidence="1">
    <location>
        <begin position="27"/>
        <end position="154"/>
    </location>
</feature>
<sequence>MKRRFSKATVLYSLAAALLAGAVVNAAPSTATSSEATLYIDQLAVQSPRYYVQQWGYMRTMGSSTPAVSYRHNGWDNATGIYAFSIGLRDTSGNQFARKDITAPTWNYGANYTIHNGYGITGKKPFYLNTRWDKAAGGAPALRTFYGELHWQGP</sequence>
<evidence type="ECO:0000313" key="3">
    <source>
        <dbReference type="Proteomes" id="UP000811492"/>
    </source>
</evidence>
<dbReference type="RefSeq" id="WP_211649379.1">
    <property type="nucleotide sequence ID" value="NZ_JAFEVO010000001.1"/>
</dbReference>
<keyword evidence="3" id="KW-1185">Reference proteome</keyword>